<evidence type="ECO:0000256" key="1">
    <source>
        <dbReference type="SAM" id="MobiDB-lite"/>
    </source>
</evidence>
<sequence length="54" mass="5945">MGEAHTLLLQCRSALRMRPKLGKVYAPERRVGSRHDSDRAAGPGNKGGKWFALP</sequence>
<comment type="caution">
    <text evidence="2">The sequence shown here is derived from an EMBL/GenBank/DDBJ whole genome shotgun (WGS) entry which is preliminary data.</text>
</comment>
<reference evidence="3" key="2">
    <citation type="submission" date="2019-02" db="EMBL/GenBank/DDBJ databases">
        <title>Granulicella sibirica sp. nov., a psychrotolerant acidobacterium isolated from an organic soil layer in forested tundra, West Siberia.</title>
        <authorList>
            <person name="Oshkin I.Y."/>
            <person name="Kulichevskaya I.S."/>
            <person name="Rijpstra W.I.C."/>
            <person name="Sinninghe Damste J.S."/>
            <person name="Rakitin A.L."/>
            <person name="Ravin N.V."/>
            <person name="Dedysh S.N."/>
        </authorList>
    </citation>
    <scope>NUCLEOTIDE SEQUENCE [LARGE SCALE GENOMIC DNA]</scope>
    <source>
        <strain evidence="3">AF10</strain>
    </source>
</reference>
<name>A0A4Q0T7H3_9BACT</name>
<accession>A0A4Q0T7H3</accession>
<keyword evidence="3" id="KW-1185">Reference proteome</keyword>
<gene>
    <name evidence="2" type="ORF">GRAN_1368</name>
</gene>
<organism evidence="2 3">
    <name type="scientific">Granulicella sibirica</name>
    <dbReference type="NCBI Taxonomy" id="2479048"/>
    <lineage>
        <taxon>Bacteria</taxon>
        <taxon>Pseudomonadati</taxon>
        <taxon>Acidobacteriota</taxon>
        <taxon>Terriglobia</taxon>
        <taxon>Terriglobales</taxon>
        <taxon>Acidobacteriaceae</taxon>
        <taxon>Granulicella</taxon>
    </lineage>
</organism>
<feature type="compositionally biased region" description="Basic and acidic residues" evidence="1">
    <location>
        <begin position="26"/>
        <end position="39"/>
    </location>
</feature>
<dbReference type="Proteomes" id="UP000289437">
    <property type="component" value="Unassembled WGS sequence"/>
</dbReference>
<proteinExistence type="predicted"/>
<dbReference type="AlphaFoldDB" id="A0A4Q0T7H3"/>
<dbReference type="EMBL" id="RDSM01000001">
    <property type="protein sequence ID" value="RXH58058.1"/>
    <property type="molecule type" value="Genomic_DNA"/>
</dbReference>
<reference evidence="2 3" key="1">
    <citation type="submission" date="2018-11" db="EMBL/GenBank/DDBJ databases">
        <authorList>
            <person name="Mardanov A.V."/>
            <person name="Ravin N.V."/>
            <person name="Dedysh S.N."/>
        </authorList>
    </citation>
    <scope>NUCLEOTIDE SEQUENCE [LARGE SCALE GENOMIC DNA]</scope>
    <source>
        <strain evidence="2 3">AF10</strain>
    </source>
</reference>
<protein>
    <submittedName>
        <fullName evidence="2">Uncharacterized protein</fullName>
    </submittedName>
</protein>
<feature type="region of interest" description="Disordered" evidence="1">
    <location>
        <begin position="26"/>
        <end position="54"/>
    </location>
</feature>
<evidence type="ECO:0000313" key="2">
    <source>
        <dbReference type="EMBL" id="RXH58058.1"/>
    </source>
</evidence>
<evidence type="ECO:0000313" key="3">
    <source>
        <dbReference type="Proteomes" id="UP000289437"/>
    </source>
</evidence>